<keyword evidence="1" id="KW-1133">Transmembrane helix</keyword>
<dbReference type="EMBL" id="FRCT01000010">
    <property type="protein sequence ID" value="SHM70357.1"/>
    <property type="molecule type" value="Genomic_DNA"/>
</dbReference>
<feature type="transmembrane region" description="Helical" evidence="1">
    <location>
        <begin position="9"/>
        <end position="28"/>
    </location>
</feature>
<accession>A0A1M7KXV5</accession>
<dbReference type="RefSeq" id="WP_072951522.1">
    <property type="nucleotide sequence ID" value="NZ_FRCT01000010.1"/>
</dbReference>
<protein>
    <submittedName>
        <fullName evidence="2">Uncharacterized protein</fullName>
    </submittedName>
</protein>
<evidence type="ECO:0000313" key="3">
    <source>
        <dbReference type="Proteomes" id="UP000184394"/>
    </source>
</evidence>
<keyword evidence="1" id="KW-0812">Transmembrane</keyword>
<proteinExistence type="predicted"/>
<dbReference type="AlphaFoldDB" id="A0A1M7KXV5"/>
<name>A0A1M7KXV5_RUMFL</name>
<sequence length="269" mass="30053">MKLNYRDKIIAAILIAITILLIGFFAFIKPKYKDIKAHKETLKDVQKTEKEIRAKIAEIPGLKKDILKIYEDTTAITANFVPVKDVQDPVVIDRYMRDFAEKANAKLMSVELQEAKLSPIDYYFNSRTDNFAEMRSAADIDGSLKKEYEQLTAADTAVSQRAKESIMQTQYGISVHGTKKAIWAYLEELKKFDKTATINSVTMGDSSFGQNDAKAANVSLPDSKDSDEEVTVDANGKKISNATDVKIVVTLYSVFDMSKPNVDEVPSSN</sequence>
<dbReference type="Proteomes" id="UP000184394">
    <property type="component" value="Unassembled WGS sequence"/>
</dbReference>
<gene>
    <name evidence="2" type="ORF">SAMN04487860_110111</name>
</gene>
<keyword evidence="1" id="KW-0472">Membrane</keyword>
<reference evidence="2 3" key="1">
    <citation type="submission" date="2016-11" db="EMBL/GenBank/DDBJ databases">
        <authorList>
            <person name="Jaros S."/>
            <person name="Januszkiewicz K."/>
            <person name="Wedrychowicz H."/>
        </authorList>
    </citation>
    <scope>NUCLEOTIDE SEQUENCE [LARGE SCALE GENOMIC DNA]</scope>
    <source>
        <strain evidence="2 3">Y1</strain>
    </source>
</reference>
<organism evidence="2 3">
    <name type="scientific">Ruminococcus flavefaciens</name>
    <dbReference type="NCBI Taxonomy" id="1265"/>
    <lineage>
        <taxon>Bacteria</taxon>
        <taxon>Bacillati</taxon>
        <taxon>Bacillota</taxon>
        <taxon>Clostridia</taxon>
        <taxon>Eubacteriales</taxon>
        <taxon>Oscillospiraceae</taxon>
        <taxon>Ruminococcus</taxon>
    </lineage>
</organism>
<dbReference type="OrthoDB" id="1819421at2"/>
<evidence type="ECO:0000256" key="1">
    <source>
        <dbReference type="SAM" id="Phobius"/>
    </source>
</evidence>
<evidence type="ECO:0000313" key="2">
    <source>
        <dbReference type="EMBL" id="SHM70357.1"/>
    </source>
</evidence>